<evidence type="ECO:0008006" key="3">
    <source>
        <dbReference type="Google" id="ProtNLM"/>
    </source>
</evidence>
<proteinExistence type="predicted"/>
<dbReference type="Proteomes" id="UP000410492">
    <property type="component" value="Unassembled WGS sequence"/>
</dbReference>
<dbReference type="SUPFAM" id="SSF53474">
    <property type="entry name" value="alpha/beta-Hydrolases"/>
    <property type="match status" value="1"/>
</dbReference>
<accession>A0A653CYI1</accession>
<name>A0A653CYI1_CALMS</name>
<dbReference type="PANTHER" id="PTHR11005">
    <property type="entry name" value="LYSOSOMAL ACID LIPASE-RELATED"/>
    <property type="match status" value="1"/>
</dbReference>
<evidence type="ECO:0000313" key="2">
    <source>
        <dbReference type="Proteomes" id="UP000410492"/>
    </source>
</evidence>
<keyword evidence="2" id="KW-1185">Reference proteome</keyword>
<sequence>MQILLGLIGMHEFMPSKIFLTLDSFICQGFTKILCENALFAIAGFSPAEMNMTLFPKLMAFTPAGASTRQLLHYAQEIATVIGHFRQWDYGPIINLAEYGRTYPPEYPLQKVTAPVYLIYSKNDWLAAETDVKKLHKHLGNAQGLLLVEDHGFNHLDFLYGINAYKYVYPKVVDIFDIY</sequence>
<gene>
    <name evidence="1" type="ORF">CALMAC_LOCUS12931</name>
</gene>
<reference evidence="1 2" key="1">
    <citation type="submission" date="2019-01" db="EMBL/GenBank/DDBJ databases">
        <authorList>
            <person name="Sayadi A."/>
        </authorList>
    </citation>
    <scope>NUCLEOTIDE SEQUENCE [LARGE SCALE GENOMIC DNA]</scope>
</reference>
<dbReference type="Gene3D" id="3.40.50.1820">
    <property type="entry name" value="alpha/beta hydrolase"/>
    <property type="match status" value="1"/>
</dbReference>
<dbReference type="EMBL" id="CAACVG010009350">
    <property type="protein sequence ID" value="VEN52976.1"/>
    <property type="molecule type" value="Genomic_DNA"/>
</dbReference>
<evidence type="ECO:0000313" key="1">
    <source>
        <dbReference type="EMBL" id="VEN52976.1"/>
    </source>
</evidence>
<dbReference type="InterPro" id="IPR029058">
    <property type="entry name" value="AB_hydrolase_fold"/>
</dbReference>
<organism evidence="1 2">
    <name type="scientific">Callosobruchus maculatus</name>
    <name type="common">Southern cowpea weevil</name>
    <name type="synonym">Pulse bruchid</name>
    <dbReference type="NCBI Taxonomy" id="64391"/>
    <lineage>
        <taxon>Eukaryota</taxon>
        <taxon>Metazoa</taxon>
        <taxon>Ecdysozoa</taxon>
        <taxon>Arthropoda</taxon>
        <taxon>Hexapoda</taxon>
        <taxon>Insecta</taxon>
        <taxon>Pterygota</taxon>
        <taxon>Neoptera</taxon>
        <taxon>Endopterygota</taxon>
        <taxon>Coleoptera</taxon>
        <taxon>Polyphaga</taxon>
        <taxon>Cucujiformia</taxon>
        <taxon>Chrysomeloidea</taxon>
        <taxon>Chrysomelidae</taxon>
        <taxon>Bruchinae</taxon>
        <taxon>Bruchini</taxon>
        <taxon>Callosobruchus</taxon>
    </lineage>
</organism>
<dbReference type="AlphaFoldDB" id="A0A653CYI1"/>
<dbReference type="OrthoDB" id="9974421at2759"/>
<protein>
    <recommendedName>
        <fullName evidence="3">AB hydrolase-1 domain-containing protein</fullName>
    </recommendedName>
</protein>